<reference evidence="2" key="1">
    <citation type="submission" date="2020-03" db="EMBL/GenBank/DDBJ databases">
        <title>A high-quality chromosome-level genome assembly of a woody plant with both climbing and erect habits, Rhamnella rubrinervis.</title>
        <authorList>
            <person name="Lu Z."/>
            <person name="Yang Y."/>
            <person name="Zhu X."/>
            <person name="Sun Y."/>
        </authorList>
    </citation>
    <scope>NUCLEOTIDE SEQUENCE</scope>
    <source>
        <strain evidence="2">BYM</strain>
        <tissue evidence="2">Leaf</tissue>
    </source>
</reference>
<evidence type="ECO:0000313" key="2">
    <source>
        <dbReference type="EMBL" id="KAF3440934.1"/>
    </source>
</evidence>
<proteinExistence type="predicted"/>
<protein>
    <submittedName>
        <fullName evidence="2">Uncharacterized protein</fullName>
    </submittedName>
</protein>
<comment type="caution">
    <text evidence="2">The sequence shown here is derived from an EMBL/GenBank/DDBJ whole genome shotgun (WGS) entry which is preliminary data.</text>
</comment>
<dbReference type="AlphaFoldDB" id="A0A8K0GWA9"/>
<dbReference type="EMBL" id="VOIH02000008">
    <property type="protein sequence ID" value="KAF3440934.1"/>
    <property type="molecule type" value="Genomic_DNA"/>
</dbReference>
<sequence length="108" mass="11989">MRILVELHEKRFDSLEKELGIHRGYLDTSNGHSVTAGTNKAASNSTSLNTRKLDEETENLAFSDMFNPKWTVDSFSIGCSSTVAFNPMFDPFLEASREATNTGVKDVL</sequence>
<evidence type="ECO:0000256" key="1">
    <source>
        <dbReference type="SAM" id="MobiDB-lite"/>
    </source>
</evidence>
<accession>A0A8K0GWA9</accession>
<feature type="region of interest" description="Disordered" evidence="1">
    <location>
        <begin position="28"/>
        <end position="50"/>
    </location>
</feature>
<organism evidence="2 3">
    <name type="scientific">Rhamnella rubrinervis</name>
    <dbReference type="NCBI Taxonomy" id="2594499"/>
    <lineage>
        <taxon>Eukaryota</taxon>
        <taxon>Viridiplantae</taxon>
        <taxon>Streptophyta</taxon>
        <taxon>Embryophyta</taxon>
        <taxon>Tracheophyta</taxon>
        <taxon>Spermatophyta</taxon>
        <taxon>Magnoliopsida</taxon>
        <taxon>eudicotyledons</taxon>
        <taxon>Gunneridae</taxon>
        <taxon>Pentapetalae</taxon>
        <taxon>rosids</taxon>
        <taxon>fabids</taxon>
        <taxon>Rosales</taxon>
        <taxon>Rhamnaceae</taxon>
        <taxon>rhamnoid group</taxon>
        <taxon>Rhamneae</taxon>
        <taxon>Rhamnella</taxon>
    </lineage>
</organism>
<evidence type="ECO:0000313" key="3">
    <source>
        <dbReference type="Proteomes" id="UP000796880"/>
    </source>
</evidence>
<dbReference type="Proteomes" id="UP000796880">
    <property type="component" value="Unassembled WGS sequence"/>
</dbReference>
<gene>
    <name evidence="2" type="ORF">FNV43_RR19220</name>
</gene>
<keyword evidence="3" id="KW-1185">Reference proteome</keyword>
<name>A0A8K0GWA9_9ROSA</name>